<evidence type="ECO:0000313" key="2">
    <source>
        <dbReference type="EMBL" id="SFS80506.1"/>
    </source>
</evidence>
<accession>A0A1I6SUB1</accession>
<dbReference type="Proteomes" id="UP000198873">
    <property type="component" value="Unassembled WGS sequence"/>
</dbReference>
<dbReference type="PANTHER" id="PTHR46623:SF10">
    <property type="entry name" value="CARBOXYMETHYLENEBUTENOLIDASE HOMOLOG"/>
    <property type="match status" value="1"/>
</dbReference>
<dbReference type="InterPro" id="IPR029058">
    <property type="entry name" value="AB_hydrolase_fold"/>
</dbReference>
<dbReference type="InterPro" id="IPR002925">
    <property type="entry name" value="Dienelactn_hydro"/>
</dbReference>
<name>A0A1I6SUB1_9ACTN</name>
<dbReference type="STRING" id="1176198.SAMN05444716_104155"/>
<sequence length="261" mass="27435">MTASLTNAAVPTPDGTADAYLAHPGDGGPYPAVLMYMDAFGIRPHLVAMADRLAAAGCTVLVPNVLYRQGPAPLLDLPERIDTAARPDLFERLGPALRALTPDAVRRDAGACLDWLAASPLTTGGPVAVTGYCFGAGLALRTAGGFPDRVAAVAGFHGARLATEAEDSPHRLAGRITAEVYFGHADQDASLPPEQIDRLDAALARAGVRYRTEVYRGARHGFTQADTVAYDPAADARHWRALLGLLDRTFPGRGIDGDGAR</sequence>
<dbReference type="EMBL" id="FPAB01000004">
    <property type="protein sequence ID" value="SFS80506.1"/>
    <property type="molecule type" value="Genomic_DNA"/>
</dbReference>
<gene>
    <name evidence="2" type="ORF">SAMN05444716_104155</name>
</gene>
<reference evidence="3" key="1">
    <citation type="submission" date="2016-10" db="EMBL/GenBank/DDBJ databases">
        <authorList>
            <person name="Varghese N."/>
            <person name="Submissions S."/>
        </authorList>
    </citation>
    <scope>NUCLEOTIDE SEQUENCE [LARGE SCALE GENOMIC DNA]</scope>
    <source>
        <strain evidence="3">CGMCC 4.7047</strain>
    </source>
</reference>
<dbReference type="Gene3D" id="3.40.50.1820">
    <property type="entry name" value="alpha/beta hydrolase"/>
    <property type="match status" value="1"/>
</dbReference>
<proteinExistence type="predicted"/>
<keyword evidence="3" id="KW-1185">Reference proteome</keyword>
<dbReference type="Pfam" id="PF01738">
    <property type="entry name" value="DLH"/>
    <property type="match status" value="1"/>
</dbReference>
<organism evidence="2 3">
    <name type="scientific">Streptomyces harbinensis</name>
    <dbReference type="NCBI Taxonomy" id="1176198"/>
    <lineage>
        <taxon>Bacteria</taxon>
        <taxon>Bacillati</taxon>
        <taxon>Actinomycetota</taxon>
        <taxon>Actinomycetes</taxon>
        <taxon>Kitasatosporales</taxon>
        <taxon>Streptomycetaceae</taxon>
        <taxon>Streptomyces</taxon>
    </lineage>
</organism>
<dbReference type="SUPFAM" id="SSF53474">
    <property type="entry name" value="alpha/beta-Hydrolases"/>
    <property type="match status" value="1"/>
</dbReference>
<dbReference type="GO" id="GO:0016787">
    <property type="term" value="F:hydrolase activity"/>
    <property type="evidence" value="ECO:0007669"/>
    <property type="project" value="InterPro"/>
</dbReference>
<dbReference type="AlphaFoldDB" id="A0A1I6SUB1"/>
<feature type="domain" description="Dienelactone hydrolase" evidence="1">
    <location>
        <begin position="18"/>
        <end position="248"/>
    </location>
</feature>
<protein>
    <submittedName>
        <fullName evidence="2">Carboxymethylenebutenolidase</fullName>
    </submittedName>
</protein>
<dbReference type="RefSeq" id="WP_093843048.1">
    <property type="nucleotide sequence ID" value="NZ_CP054938.1"/>
</dbReference>
<evidence type="ECO:0000259" key="1">
    <source>
        <dbReference type="Pfam" id="PF01738"/>
    </source>
</evidence>
<dbReference type="InterPro" id="IPR051049">
    <property type="entry name" value="Dienelactone_hydrolase-like"/>
</dbReference>
<dbReference type="PANTHER" id="PTHR46623">
    <property type="entry name" value="CARBOXYMETHYLENEBUTENOLIDASE-RELATED"/>
    <property type="match status" value="1"/>
</dbReference>
<evidence type="ECO:0000313" key="3">
    <source>
        <dbReference type="Proteomes" id="UP000198873"/>
    </source>
</evidence>